<feature type="region of interest" description="Disordered" evidence="1">
    <location>
        <begin position="47"/>
        <end position="68"/>
    </location>
</feature>
<protein>
    <submittedName>
        <fullName evidence="2">Uncharacterized protein</fullName>
    </submittedName>
</protein>
<evidence type="ECO:0000256" key="1">
    <source>
        <dbReference type="SAM" id="MobiDB-lite"/>
    </source>
</evidence>
<gene>
    <name evidence="2" type="ORF">BDV24DRAFT_167295</name>
</gene>
<dbReference type="EMBL" id="ML737180">
    <property type="protein sequence ID" value="KAE8337435.1"/>
    <property type="molecule type" value="Genomic_DNA"/>
</dbReference>
<dbReference type="Proteomes" id="UP000325558">
    <property type="component" value="Unassembled WGS sequence"/>
</dbReference>
<proteinExistence type="predicted"/>
<reference evidence="2" key="1">
    <citation type="submission" date="2019-04" db="EMBL/GenBank/DDBJ databases">
        <title>Friends and foes A comparative genomics study of 23 Aspergillus species from section Flavi.</title>
        <authorList>
            <consortium name="DOE Joint Genome Institute"/>
            <person name="Kjaerbolling I."/>
            <person name="Vesth T."/>
            <person name="Frisvad J.C."/>
            <person name="Nybo J.L."/>
            <person name="Theobald S."/>
            <person name="Kildgaard S."/>
            <person name="Isbrandt T."/>
            <person name="Kuo A."/>
            <person name="Sato A."/>
            <person name="Lyhne E.K."/>
            <person name="Kogle M.E."/>
            <person name="Wiebenga A."/>
            <person name="Kun R.S."/>
            <person name="Lubbers R.J."/>
            <person name="Makela M.R."/>
            <person name="Barry K."/>
            <person name="Chovatia M."/>
            <person name="Clum A."/>
            <person name="Daum C."/>
            <person name="Haridas S."/>
            <person name="He G."/>
            <person name="LaButti K."/>
            <person name="Lipzen A."/>
            <person name="Mondo S."/>
            <person name="Riley R."/>
            <person name="Salamov A."/>
            <person name="Simmons B.A."/>
            <person name="Magnuson J.K."/>
            <person name="Henrissat B."/>
            <person name="Mortensen U.H."/>
            <person name="Larsen T.O."/>
            <person name="Devries R.P."/>
            <person name="Grigoriev I.V."/>
            <person name="Machida M."/>
            <person name="Baker S.E."/>
            <person name="Andersen M.R."/>
        </authorList>
    </citation>
    <scope>NUCLEOTIDE SEQUENCE</scope>
    <source>
        <strain evidence="2">CBS 117612</strain>
    </source>
</reference>
<name>A0A5N6XWB4_9EURO</name>
<sequence>MNSQYSGGGGSGACGGSGFPSVGGGGLLPAIAYPGPCVHVPRPIDKEKKRSTCGTGATKAGDESNTSECTGDLQRYVLEYRASKLLNRGLGLTFFVSPQLVQG</sequence>
<evidence type="ECO:0000313" key="2">
    <source>
        <dbReference type="EMBL" id="KAE8337435.1"/>
    </source>
</evidence>
<accession>A0A5N6XWB4</accession>
<dbReference type="AlphaFoldDB" id="A0A5N6XWB4"/>
<organism evidence="2">
    <name type="scientific">Aspergillus arachidicola</name>
    <dbReference type="NCBI Taxonomy" id="656916"/>
    <lineage>
        <taxon>Eukaryota</taxon>
        <taxon>Fungi</taxon>
        <taxon>Dikarya</taxon>
        <taxon>Ascomycota</taxon>
        <taxon>Pezizomycotina</taxon>
        <taxon>Eurotiomycetes</taxon>
        <taxon>Eurotiomycetidae</taxon>
        <taxon>Eurotiales</taxon>
        <taxon>Aspergillaceae</taxon>
        <taxon>Aspergillus</taxon>
        <taxon>Aspergillus subgen. Circumdati</taxon>
    </lineage>
</organism>